<organism evidence="1 2">
    <name type="scientific">Arthrobacter woluwensis</name>
    <dbReference type="NCBI Taxonomy" id="156980"/>
    <lineage>
        <taxon>Bacteria</taxon>
        <taxon>Bacillati</taxon>
        <taxon>Actinomycetota</taxon>
        <taxon>Actinomycetes</taxon>
        <taxon>Micrococcales</taxon>
        <taxon>Micrococcaceae</taxon>
        <taxon>Arthrobacter</taxon>
    </lineage>
</organism>
<dbReference type="RefSeq" id="WP_066214355.1">
    <property type="nucleotide sequence ID" value="NZ_FNSN01000003.1"/>
</dbReference>
<proteinExistence type="predicted"/>
<gene>
    <name evidence="1" type="ORF">SAMN04489745_3014</name>
</gene>
<sequence length="104" mass="11063">MESYQSLVARASVNAAKAHPALADASVRVEEDSDGLVLHAVYTMTGTANPVAVMALVEDRLIPDMEKLLDASFVQRHVRFAVEAAADTHHADHRSGSQPALATA</sequence>
<accession>A0A1H4SZY0</accession>
<evidence type="ECO:0000313" key="2">
    <source>
        <dbReference type="Proteomes" id="UP000182652"/>
    </source>
</evidence>
<dbReference type="AlphaFoldDB" id="A0A1H4SZY0"/>
<name>A0A1H4SZY0_9MICC</name>
<dbReference type="STRING" id="156980.SAMN04489745_3014"/>
<dbReference type="Proteomes" id="UP000182652">
    <property type="component" value="Unassembled WGS sequence"/>
</dbReference>
<keyword evidence="2" id="KW-1185">Reference proteome</keyword>
<reference evidence="1 2" key="1">
    <citation type="submission" date="2016-10" db="EMBL/GenBank/DDBJ databases">
        <authorList>
            <person name="de Groot N.N."/>
        </authorList>
    </citation>
    <scope>NUCLEOTIDE SEQUENCE [LARGE SCALE GENOMIC DNA]</scope>
    <source>
        <strain evidence="1 2">DSM 10495</strain>
    </source>
</reference>
<evidence type="ECO:0000313" key="1">
    <source>
        <dbReference type="EMBL" id="SEC49494.1"/>
    </source>
</evidence>
<dbReference type="EMBL" id="FNSN01000003">
    <property type="protein sequence ID" value="SEC49494.1"/>
    <property type="molecule type" value="Genomic_DNA"/>
</dbReference>
<protein>
    <submittedName>
        <fullName evidence="1">Uncharacterized protein</fullName>
    </submittedName>
</protein>